<comment type="similarity">
    <text evidence="1 5 6">Belongs to the peptidase S8 family.</text>
</comment>
<keyword evidence="10" id="KW-1185">Reference proteome</keyword>
<evidence type="ECO:0000256" key="1">
    <source>
        <dbReference type="ARBA" id="ARBA00011073"/>
    </source>
</evidence>
<keyword evidence="4 5" id="KW-0720">Serine protease</keyword>
<evidence type="ECO:0000256" key="3">
    <source>
        <dbReference type="ARBA" id="ARBA00022801"/>
    </source>
</evidence>
<dbReference type="Proteomes" id="UP000789375">
    <property type="component" value="Unassembled WGS sequence"/>
</dbReference>
<dbReference type="PANTHER" id="PTHR43806:SF11">
    <property type="entry name" value="CEREVISIN-RELATED"/>
    <property type="match status" value="1"/>
</dbReference>
<evidence type="ECO:0000256" key="4">
    <source>
        <dbReference type="ARBA" id="ARBA00022825"/>
    </source>
</evidence>
<feature type="domain" description="Peptidase S8/S53" evidence="8">
    <location>
        <begin position="173"/>
        <end position="421"/>
    </location>
</feature>
<dbReference type="GO" id="GO:0005615">
    <property type="term" value="C:extracellular space"/>
    <property type="evidence" value="ECO:0007669"/>
    <property type="project" value="TreeGrafter"/>
</dbReference>
<dbReference type="InterPro" id="IPR036852">
    <property type="entry name" value="Peptidase_S8/S53_dom_sf"/>
</dbReference>
<dbReference type="GO" id="GO:0006508">
    <property type="term" value="P:proteolysis"/>
    <property type="evidence" value="ECO:0007669"/>
    <property type="project" value="UniProtKB-KW"/>
</dbReference>
<keyword evidence="2 5" id="KW-0645">Protease</keyword>
<dbReference type="Pfam" id="PF00082">
    <property type="entry name" value="Peptidase_S8"/>
    <property type="match status" value="1"/>
</dbReference>
<accession>A0A9N8W074</accession>
<evidence type="ECO:0000259" key="8">
    <source>
        <dbReference type="Pfam" id="PF00082"/>
    </source>
</evidence>
<dbReference type="InterPro" id="IPR015500">
    <property type="entry name" value="Peptidase_S8_subtilisin-rel"/>
</dbReference>
<evidence type="ECO:0000313" key="10">
    <source>
        <dbReference type="Proteomes" id="UP000789375"/>
    </source>
</evidence>
<evidence type="ECO:0000256" key="6">
    <source>
        <dbReference type="RuleBase" id="RU003355"/>
    </source>
</evidence>
<dbReference type="GO" id="GO:0004252">
    <property type="term" value="F:serine-type endopeptidase activity"/>
    <property type="evidence" value="ECO:0007669"/>
    <property type="project" value="UniProtKB-UniRule"/>
</dbReference>
<dbReference type="InterPro" id="IPR000209">
    <property type="entry name" value="Peptidase_S8/S53_dom"/>
</dbReference>
<evidence type="ECO:0000313" key="9">
    <source>
        <dbReference type="EMBL" id="CAG8466550.1"/>
    </source>
</evidence>
<dbReference type="CDD" id="cd04077">
    <property type="entry name" value="Peptidases_S8_PCSK9_ProteinaseK_like"/>
    <property type="match status" value="1"/>
</dbReference>
<dbReference type="PROSITE" id="PS00138">
    <property type="entry name" value="SUBTILASE_SER"/>
    <property type="match status" value="1"/>
</dbReference>
<dbReference type="SUPFAM" id="SSF52743">
    <property type="entry name" value="Subtilisin-like"/>
    <property type="match status" value="1"/>
</dbReference>
<dbReference type="InterPro" id="IPR034193">
    <property type="entry name" value="PCSK9_ProteinaseK-like"/>
</dbReference>
<dbReference type="InterPro" id="IPR023827">
    <property type="entry name" value="Peptidase_S8_Asp-AS"/>
</dbReference>
<evidence type="ECO:0000256" key="5">
    <source>
        <dbReference type="PROSITE-ProRule" id="PRU01240"/>
    </source>
</evidence>
<dbReference type="PROSITE" id="PS00137">
    <property type="entry name" value="SUBTILASE_HIS"/>
    <property type="match status" value="1"/>
</dbReference>
<sequence>MLSQNILSIFLILTLPSYIISAPSSYSKCPKLGANEPLIKYNVLLKTSSANYDSVVKNHFEMLQGCLQKEKINVHKFDFSSVKDTKNDNAIFDFSVNGMIAGYTTTFTKSFVVDYLSKLDDVELVEADGVIENAFDIGISNSTGFERRAERDATNIPEKYPLDNKYKYPDSAGTGVDIYVLDTGIYLDHEEFQGRGGTTLVEKSFCDEIKDDDGHGTNVASIIAGKTYGVANKANLIGIKIAGKTCPITSQNIINGITYVMQHKKDKPDNKIVINLSAVNRNGDEALKTVARQAVAAGIHFIAGAGNDNRDACLYAPGAVETVITVAATKITNPPNRQDWVTEFTNWGKCVTIFAPGVDIQAAGIGSTSEIVKTVGTSVAAPHVTGAMALILADGDLDYDPEQAKAKLLSYATKDQIKGLDYRPTANLLLRVPPIN</sequence>
<keyword evidence="7" id="KW-0732">Signal</keyword>
<gene>
    <name evidence="9" type="ORF">FMOSSE_LOCUS2303</name>
</gene>
<comment type="caution">
    <text evidence="9">The sequence shown here is derived from an EMBL/GenBank/DDBJ whole genome shotgun (WGS) entry which is preliminary data.</text>
</comment>
<evidence type="ECO:0000256" key="2">
    <source>
        <dbReference type="ARBA" id="ARBA00022670"/>
    </source>
</evidence>
<organism evidence="9 10">
    <name type="scientific">Funneliformis mosseae</name>
    <name type="common">Endomycorrhizal fungus</name>
    <name type="synonym">Glomus mosseae</name>
    <dbReference type="NCBI Taxonomy" id="27381"/>
    <lineage>
        <taxon>Eukaryota</taxon>
        <taxon>Fungi</taxon>
        <taxon>Fungi incertae sedis</taxon>
        <taxon>Mucoromycota</taxon>
        <taxon>Glomeromycotina</taxon>
        <taxon>Glomeromycetes</taxon>
        <taxon>Glomerales</taxon>
        <taxon>Glomeraceae</taxon>
        <taxon>Funneliformis</taxon>
    </lineage>
</organism>
<keyword evidence="3 5" id="KW-0378">Hydrolase</keyword>
<feature type="signal peptide" evidence="7">
    <location>
        <begin position="1"/>
        <end position="21"/>
    </location>
</feature>
<protein>
    <submittedName>
        <fullName evidence="9">15612_t:CDS:1</fullName>
    </submittedName>
</protein>
<dbReference type="PRINTS" id="PR00723">
    <property type="entry name" value="SUBTILISIN"/>
</dbReference>
<feature type="chain" id="PRO_5040272956" evidence="7">
    <location>
        <begin position="22"/>
        <end position="436"/>
    </location>
</feature>
<dbReference type="EMBL" id="CAJVPP010000296">
    <property type="protein sequence ID" value="CAG8466550.1"/>
    <property type="molecule type" value="Genomic_DNA"/>
</dbReference>
<dbReference type="InterPro" id="IPR050131">
    <property type="entry name" value="Peptidase_S8_subtilisin-like"/>
</dbReference>
<evidence type="ECO:0000256" key="7">
    <source>
        <dbReference type="SAM" id="SignalP"/>
    </source>
</evidence>
<dbReference type="PANTHER" id="PTHR43806">
    <property type="entry name" value="PEPTIDASE S8"/>
    <property type="match status" value="1"/>
</dbReference>
<dbReference type="InterPro" id="IPR023828">
    <property type="entry name" value="Peptidase_S8_Ser-AS"/>
</dbReference>
<proteinExistence type="inferred from homology"/>
<name>A0A9N8W074_FUNMO</name>
<dbReference type="InterPro" id="IPR022398">
    <property type="entry name" value="Peptidase_S8_His-AS"/>
</dbReference>
<dbReference type="PROSITE" id="PS00136">
    <property type="entry name" value="SUBTILASE_ASP"/>
    <property type="match status" value="1"/>
</dbReference>
<feature type="active site" description="Charge relay system" evidence="5">
    <location>
        <position position="215"/>
    </location>
</feature>
<reference evidence="9" key="1">
    <citation type="submission" date="2021-06" db="EMBL/GenBank/DDBJ databases">
        <authorList>
            <person name="Kallberg Y."/>
            <person name="Tangrot J."/>
            <person name="Rosling A."/>
        </authorList>
    </citation>
    <scope>NUCLEOTIDE SEQUENCE</scope>
    <source>
        <strain evidence="9">87-6 pot B 2015</strain>
    </source>
</reference>
<feature type="active site" description="Charge relay system" evidence="5">
    <location>
        <position position="182"/>
    </location>
</feature>
<dbReference type="PROSITE" id="PS51892">
    <property type="entry name" value="SUBTILASE"/>
    <property type="match status" value="1"/>
</dbReference>
<dbReference type="Gene3D" id="3.40.50.200">
    <property type="entry name" value="Peptidase S8/S53 domain"/>
    <property type="match status" value="1"/>
</dbReference>
<feature type="active site" description="Charge relay system" evidence="5">
    <location>
        <position position="378"/>
    </location>
</feature>
<dbReference type="AlphaFoldDB" id="A0A9N8W074"/>